<gene>
    <name evidence="7" type="ORF">S01H1_64675</name>
</gene>
<dbReference type="Gene3D" id="3.40.50.300">
    <property type="entry name" value="P-loop containing nucleotide triphosphate hydrolases"/>
    <property type="match status" value="2"/>
</dbReference>
<keyword evidence="4" id="KW-0238">DNA-binding</keyword>
<protein>
    <recommendedName>
        <fullName evidence="6">Helicase ATP-binding domain-containing protein</fullName>
    </recommendedName>
</protein>
<sequence>VAASVRDLAVELLEVQAKRQTIHGIAYGQDSTWQAEFEQSFPYQDTPDQTTAGEQIKTDMQEAAAMDRLLCGDVGYGKTELAMRAAFKAVEHGKQVAILVPTTVLCVQHGRTFTERFADFPISIEVLNRFKTTKQARDIIARTKAGKVDILIGTHRLLSRDVGFKDLGLLIIDEEQRFGVEHKEKLKMLRVNVDVLTMTATPIPRTLHMSLLGLRDISSLATPPLDRRSIVTAVTAYNQELIRKAIISELN</sequence>
<dbReference type="CDD" id="cd17991">
    <property type="entry name" value="DEXHc_TRCF"/>
    <property type="match status" value="1"/>
</dbReference>
<evidence type="ECO:0000256" key="2">
    <source>
        <dbReference type="ARBA" id="ARBA00022801"/>
    </source>
</evidence>
<evidence type="ECO:0000256" key="3">
    <source>
        <dbReference type="ARBA" id="ARBA00022806"/>
    </source>
</evidence>
<evidence type="ECO:0000313" key="7">
    <source>
        <dbReference type="EMBL" id="GAG30974.1"/>
    </source>
</evidence>
<evidence type="ECO:0000259" key="6">
    <source>
        <dbReference type="PROSITE" id="PS51192"/>
    </source>
</evidence>
<feature type="non-terminal residue" evidence="7">
    <location>
        <position position="1"/>
    </location>
</feature>
<dbReference type="PANTHER" id="PTHR47964:SF1">
    <property type="entry name" value="ATP-DEPENDENT DNA HELICASE HOMOLOG RECG, CHLOROPLASTIC"/>
    <property type="match status" value="1"/>
</dbReference>
<proteinExistence type="predicted"/>
<dbReference type="SUPFAM" id="SSF52540">
    <property type="entry name" value="P-loop containing nucleoside triphosphate hydrolases"/>
    <property type="match status" value="1"/>
</dbReference>
<evidence type="ECO:0000256" key="5">
    <source>
        <dbReference type="ARBA" id="ARBA00023204"/>
    </source>
</evidence>
<dbReference type="SMART" id="SM00487">
    <property type="entry name" value="DEXDc"/>
    <property type="match status" value="1"/>
</dbReference>
<dbReference type="PANTHER" id="PTHR47964">
    <property type="entry name" value="ATP-DEPENDENT DNA HELICASE HOMOLOG RECG, CHLOROPLASTIC"/>
    <property type="match status" value="1"/>
</dbReference>
<dbReference type="Pfam" id="PF00270">
    <property type="entry name" value="DEAD"/>
    <property type="match status" value="1"/>
</dbReference>
<dbReference type="GO" id="GO:0016787">
    <property type="term" value="F:hydrolase activity"/>
    <property type="evidence" value="ECO:0007669"/>
    <property type="project" value="UniProtKB-KW"/>
</dbReference>
<dbReference type="GO" id="GO:0003678">
    <property type="term" value="F:DNA helicase activity"/>
    <property type="evidence" value="ECO:0007669"/>
    <property type="project" value="TreeGrafter"/>
</dbReference>
<feature type="non-terminal residue" evidence="7">
    <location>
        <position position="251"/>
    </location>
</feature>
<organism evidence="7">
    <name type="scientific">marine sediment metagenome</name>
    <dbReference type="NCBI Taxonomy" id="412755"/>
    <lineage>
        <taxon>unclassified sequences</taxon>
        <taxon>metagenomes</taxon>
        <taxon>ecological metagenomes</taxon>
    </lineage>
</organism>
<dbReference type="InterPro" id="IPR027417">
    <property type="entry name" value="P-loop_NTPase"/>
</dbReference>
<keyword evidence="3" id="KW-0547">Nucleotide-binding</keyword>
<keyword evidence="3" id="KW-0347">Helicase</keyword>
<dbReference type="GO" id="GO:0005524">
    <property type="term" value="F:ATP binding"/>
    <property type="evidence" value="ECO:0007669"/>
    <property type="project" value="InterPro"/>
</dbReference>
<dbReference type="InterPro" id="IPR047112">
    <property type="entry name" value="RecG/Mfd"/>
</dbReference>
<dbReference type="GO" id="GO:0006281">
    <property type="term" value="P:DNA repair"/>
    <property type="evidence" value="ECO:0007669"/>
    <property type="project" value="UniProtKB-KW"/>
</dbReference>
<keyword evidence="5" id="KW-0234">DNA repair</keyword>
<dbReference type="GO" id="GO:0003677">
    <property type="term" value="F:DNA binding"/>
    <property type="evidence" value="ECO:0007669"/>
    <property type="project" value="UniProtKB-KW"/>
</dbReference>
<reference evidence="7" key="1">
    <citation type="journal article" date="2014" name="Front. Microbiol.">
        <title>High frequency of phylogenetically diverse reductive dehalogenase-homologous genes in deep subseafloor sedimentary metagenomes.</title>
        <authorList>
            <person name="Kawai M."/>
            <person name="Futagami T."/>
            <person name="Toyoda A."/>
            <person name="Takaki Y."/>
            <person name="Nishi S."/>
            <person name="Hori S."/>
            <person name="Arai W."/>
            <person name="Tsubouchi T."/>
            <person name="Morono Y."/>
            <person name="Uchiyama I."/>
            <person name="Ito T."/>
            <person name="Fujiyama A."/>
            <person name="Inagaki F."/>
            <person name="Takami H."/>
        </authorList>
    </citation>
    <scope>NUCLEOTIDE SEQUENCE</scope>
    <source>
        <strain evidence="7">Expedition CK06-06</strain>
    </source>
</reference>
<dbReference type="AlphaFoldDB" id="X0WJ52"/>
<dbReference type="EMBL" id="BARS01042639">
    <property type="protein sequence ID" value="GAG30974.1"/>
    <property type="molecule type" value="Genomic_DNA"/>
</dbReference>
<accession>X0WJ52</accession>
<dbReference type="PROSITE" id="PS51192">
    <property type="entry name" value="HELICASE_ATP_BIND_1"/>
    <property type="match status" value="1"/>
</dbReference>
<evidence type="ECO:0000256" key="1">
    <source>
        <dbReference type="ARBA" id="ARBA00022763"/>
    </source>
</evidence>
<feature type="domain" description="Helicase ATP-binding" evidence="6">
    <location>
        <begin position="59"/>
        <end position="220"/>
    </location>
</feature>
<keyword evidence="3" id="KW-0067">ATP-binding</keyword>
<keyword evidence="1" id="KW-0227">DNA damage</keyword>
<evidence type="ECO:0000256" key="4">
    <source>
        <dbReference type="ARBA" id="ARBA00023125"/>
    </source>
</evidence>
<dbReference type="InterPro" id="IPR011545">
    <property type="entry name" value="DEAD/DEAH_box_helicase_dom"/>
</dbReference>
<comment type="caution">
    <text evidence="7">The sequence shown here is derived from an EMBL/GenBank/DDBJ whole genome shotgun (WGS) entry which is preliminary data.</text>
</comment>
<name>X0WJ52_9ZZZZ</name>
<dbReference type="InterPro" id="IPR014001">
    <property type="entry name" value="Helicase_ATP-bd"/>
</dbReference>
<keyword evidence="2" id="KW-0378">Hydrolase</keyword>